<keyword evidence="6" id="KW-1185">Reference proteome</keyword>
<dbReference type="Gene3D" id="3.40.50.2300">
    <property type="match status" value="2"/>
</dbReference>
<dbReference type="CDD" id="cd01392">
    <property type="entry name" value="HTH_LacI"/>
    <property type="match status" value="1"/>
</dbReference>
<dbReference type="SUPFAM" id="SSF53822">
    <property type="entry name" value="Periplasmic binding protein-like I"/>
    <property type="match status" value="1"/>
</dbReference>
<dbReference type="PROSITE" id="PS00356">
    <property type="entry name" value="HTH_LACI_1"/>
    <property type="match status" value="1"/>
</dbReference>
<dbReference type="Pfam" id="PF13377">
    <property type="entry name" value="Peripla_BP_3"/>
    <property type="match status" value="1"/>
</dbReference>
<evidence type="ECO:0000256" key="1">
    <source>
        <dbReference type="ARBA" id="ARBA00023015"/>
    </source>
</evidence>
<dbReference type="PANTHER" id="PTHR30146:SF109">
    <property type="entry name" value="HTH-TYPE TRANSCRIPTIONAL REGULATOR GALS"/>
    <property type="match status" value="1"/>
</dbReference>
<dbReference type="CDD" id="cd06267">
    <property type="entry name" value="PBP1_LacI_sugar_binding-like"/>
    <property type="match status" value="1"/>
</dbReference>
<name>A0ABS4Z8U8_9ACTN</name>
<dbReference type="PANTHER" id="PTHR30146">
    <property type="entry name" value="LACI-RELATED TRANSCRIPTIONAL REPRESSOR"/>
    <property type="match status" value="1"/>
</dbReference>
<dbReference type="InterPro" id="IPR000843">
    <property type="entry name" value="HTH_LacI"/>
</dbReference>
<dbReference type="Gene3D" id="1.10.260.40">
    <property type="entry name" value="lambda repressor-like DNA-binding domains"/>
    <property type="match status" value="1"/>
</dbReference>
<reference evidence="5 6" key="1">
    <citation type="submission" date="2021-03" db="EMBL/GenBank/DDBJ databases">
        <title>Sequencing the genomes of 1000 actinobacteria strains.</title>
        <authorList>
            <person name="Klenk H.-P."/>
        </authorList>
    </citation>
    <scope>NUCLEOTIDE SEQUENCE [LARGE SCALE GENOMIC DNA]</scope>
    <source>
        <strain evidence="5 6">DSM 12936</strain>
    </source>
</reference>
<keyword evidence="2 5" id="KW-0238">DNA-binding</keyword>
<comment type="caution">
    <text evidence="5">The sequence shown here is derived from an EMBL/GenBank/DDBJ whole genome shotgun (WGS) entry which is preliminary data.</text>
</comment>
<dbReference type="EMBL" id="JAGIOB010000001">
    <property type="protein sequence ID" value="MBP2417482.1"/>
    <property type="molecule type" value="Genomic_DNA"/>
</dbReference>
<evidence type="ECO:0000313" key="6">
    <source>
        <dbReference type="Proteomes" id="UP000758168"/>
    </source>
</evidence>
<dbReference type="InterPro" id="IPR046335">
    <property type="entry name" value="LacI/GalR-like_sensor"/>
</dbReference>
<organism evidence="5 6">
    <name type="scientific">Microlunatus capsulatus</name>
    <dbReference type="NCBI Taxonomy" id="99117"/>
    <lineage>
        <taxon>Bacteria</taxon>
        <taxon>Bacillati</taxon>
        <taxon>Actinomycetota</taxon>
        <taxon>Actinomycetes</taxon>
        <taxon>Propionibacteriales</taxon>
        <taxon>Propionibacteriaceae</taxon>
        <taxon>Microlunatus</taxon>
    </lineage>
</organism>
<evidence type="ECO:0000256" key="2">
    <source>
        <dbReference type="ARBA" id="ARBA00023125"/>
    </source>
</evidence>
<dbReference type="RefSeq" id="WP_210056074.1">
    <property type="nucleotide sequence ID" value="NZ_BAAAMH010000003.1"/>
</dbReference>
<proteinExistence type="predicted"/>
<dbReference type="InterPro" id="IPR010982">
    <property type="entry name" value="Lambda_DNA-bd_dom_sf"/>
</dbReference>
<dbReference type="GO" id="GO:0003677">
    <property type="term" value="F:DNA binding"/>
    <property type="evidence" value="ECO:0007669"/>
    <property type="project" value="UniProtKB-KW"/>
</dbReference>
<dbReference type="SUPFAM" id="SSF47413">
    <property type="entry name" value="lambda repressor-like DNA-binding domains"/>
    <property type="match status" value="1"/>
</dbReference>
<dbReference type="Proteomes" id="UP000758168">
    <property type="component" value="Unassembled WGS sequence"/>
</dbReference>
<keyword evidence="3" id="KW-0804">Transcription</keyword>
<evidence type="ECO:0000313" key="5">
    <source>
        <dbReference type="EMBL" id="MBP2417482.1"/>
    </source>
</evidence>
<evidence type="ECO:0000259" key="4">
    <source>
        <dbReference type="PROSITE" id="PS50932"/>
    </source>
</evidence>
<dbReference type="InterPro" id="IPR028082">
    <property type="entry name" value="Peripla_BP_I"/>
</dbReference>
<keyword evidence="1" id="KW-0805">Transcription regulation</keyword>
<evidence type="ECO:0000256" key="3">
    <source>
        <dbReference type="ARBA" id="ARBA00023163"/>
    </source>
</evidence>
<dbReference type="SMART" id="SM00354">
    <property type="entry name" value="HTH_LACI"/>
    <property type="match status" value="1"/>
</dbReference>
<dbReference type="Pfam" id="PF00356">
    <property type="entry name" value="LacI"/>
    <property type="match status" value="1"/>
</dbReference>
<feature type="domain" description="HTH lacI-type" evidence="4">
    <location>
        <begin position="18"/>
        <end position="72"/>
    </location>
</feature>
<sequence length="350" mass="36552">MTVTGPDAVPPPGVGRPARIKDVAAMAGVSLKTVTNVVHERPYVKQETRDRVLAAIAELDYRPSRAGRQLQSGRSGLIALVVPRIDEPYLGGLAHALITAASPRGLRLLIDETSGRVEQELEAANGYPGHGIDGVIFSPFALNPEHLAARSHDVAMVMLGQFLPASTADYVAIDNPGSAADAVHHLVQQGRRRIGFLGAQPGRPGALGEVRRGGYAAGLAAHGLRPPDGGVAPGARFTRESGDAGVQEVLDRAPDVDALVCASDLMAIGAIRALQRRGVRVPDDVAVLGWDGIVDGEYVTPSLTTVAPDLPALADATLDALIRRIEGDRTPGQAYVVPHRLVVRGSTGGG</sequence>
<dbReference type="PROSITE" id="PS50932">
    <property type="entry name" value="HTH_LACI_2"/>
    <property type="match status" value="1"/>
</dbReference>
<accession>A0ABS4Z8U8</accession>
<protein>
    <submittedName>
        <fullName evidence="5">DNA-binding LacI/PurR family transcriptional regulator</fullName>
    </submittedName>
</protein>
<gene>
    <name evidence="5" type="ORF">JOF54_002404</name>
</gene>